<dbReference type="Proteomes" id="UP000664521">
    <property type="component" value="Unassembled WGS sequence"/>
</dbReference>
<accession>A0A8H3J5W3</accession>
<dbReference type="AlphaFoldDB" id="A0A8H3J5W3"/>
<dbReference type="EMBL" id="CAJPDS010000185">
    <property type="protein sequence ID" value="CAF9941308.1"/>
    <property type="molecule type" value="Genomic_DNA"/>
</dbReference>
<organism evidence="1 2">
    <name type="scientific">Heterodermia speciosa</name>
    <dbReference type="NCBI Taxonomy" id="116794"/>
    <lineage>
        <taxon>Eukaryota</taxon>
        <taxon>Fungi</taxon>
        <taxon>Dikarya</taxon>
        <taxon>Ascomycota</taxon>
        <taxon>Pezizomycotina</taxon>
        <taxon>Lecanoromycetes</taxon>
        <taxon>OSLEUM clade</taxon>
        <taxon>Lecanoromycetidae</taxon>
        <taxon>Caliciales</taxon>
        <taxon>Physciaceae</taxon>
        <taxon>Heterodermia</taxon>
    </lineage>
</organism>
<keyword evidence="2" id="KW-1185">Reference proteome</keyword>
<protein>
    <submittedName>
        <fullName evidence="1">Uncharacterized protein</fullName>
    </submittedName>
</protein>
<gene>
    <name evidence="1" type="ORF">HETSPECPRED_003046</name>
</gene>
<evidence type="ECO:0000313" key="1">
    <source>
        <dbReference type="EMBL" id="CAF9941308.1"/>
    </source>
</evidence>
<dbReference type="InterPro" id="IPR027443">
    <property type="entry name" value="IPNS-like_sf"/>
</dbReference>
<dbReference type="Gene3D" id="2.60.120.330">
    <property type="entry name" value="B-lactam Antibiotic, Isopenicillin N Synthase, Chain"/>
    <property type="match status" value="1"/>
</dbReference>
<name>A0A8H3J5W3_9LECA</name>
<sequence length="178" mass="19591">MAERLTSVPDFYGGLLRARDWASTKDVSPSVAYRATLRVAYHVDFGVIALFFQEGVGGLEAQDRSKPGLDLFIPIPPTDDTEIVITLGATMQRDIIVLGSMSIASLFKANKGVSVGPTAAFVDENSSAKYSKMMGLEYHQWRNSQFYQMEPSVAVSAAARYMSISWSLGRRKDLLSQI</sequence>
<comment type="caution">
    <text evidence="1">The sequence shown here is derived from an EMBL/GenBank/DDBJ whole genome shotgun (WGS) entry which is preliminary data.</text>
</comment>
<proteinExistence type="predicted"/>
<dbReference type="SUPFAM" id="SSF51197">
    <property type="entry name" value="Clavaminate synthase-like"/>
    <property type="match status" value="1"/>
</dbReference>
<reference evidence="1" key="1">
    <citation type="submission" date="2021-03" db="EMBL/GenBank/DDBJ databases">
        <authorList>
            <person name="Tagirdzhanova G."/>
        </authorList>
    </citation>
    <scope>NUCLEOTIDE SEQUENCE</scope>
</reference>
<evidence type="ECO:0000313" key="2">
    <source>
        <dbReference type="Proteomes" id="UP000664521"/>
    </source>
</evidence>